<reference evidence="3 4" key="1">
    <citation type="submission" date="2023-01" db="EMBL/GenBank/DDBJ databases">
        <title>Analysis of 21 Apiospora genomes using comparative genomics revels a genus with tremendous synthesis potential of carbohydrate active enzymes and secondary metabolites.</title>
        <authorList>
            <person name="Sorensen T."/>
        </authorList>
    </citation>
    <scope>NUCLEOTIDE SEQUENCE [LARGE SCALE GENOMIC DNA]</scope>
    <source>
        <strain evidence="3 4">CBS 117206</strain>
    </source>
</reference>
<evidence type="ECO:0008006" key="5">
    <source>
        <dbReference type="Google" id="ProtNLM"/>
    </source>
</evidence>
<dbReference type="EMBL" id="JAQQWP010000009">
    <property type="protein sequence ID" value="KAK8100299.1"/>
    <property type="molecule type" value="Genomic_DNA"/>
</dbReference>
<gene>
    <name evidence="3" type="ORF">PG999_010673</name>
</gene>
<name>A0AAW0QDJ3_9PEZI</name>
<feature type="compositionally biased region" description="Polar residues" evidence="1">
    <location>
        <begin position="280"/>
        <end position="308"/>
    </location>
</feature>
<feature type="transmembrane region" description="Helical" evidence="2">
    <location>
        <begin position="12"/>
        <end position="35"/>
    </location>
</feature>
<feature type="transmembrane region" description="Helical" evidence="2">
    <location>
        <begin position="55"/>
        <end position="75"/>
    </location>
</feature>
<accession>A0AAW0QDJ3</accession>
<evidence type="ECO:0000313" key="4">
    <source>
        <dbReference type="Proteomes" id="UP001392437"/>
    </source>
</evidence>
<feature type="transmembrane region" description="Helical" evidence="2">
    <location>
        <begin position="144"/>
        <end position="169"/>
    </location>
</feature>
<feature type="region of interest" description="Disordered" evidence="1">
    <location>
        <begin position="206"/>
        <end position="308"/>
    </location>
</feature>
<dbReference type="Proteomes" id="UP001392437">
    <property type="component" value="Unassembled WGS sequence"/>
</dbReference>
<dbReference type="AlphaFoldDB" id="A0AAW0QDJ3"/>
<keyword evidence="4" id="KW-1185">Reference proteome</keyword>
<evidence type="ECO:0000256" key="2">
    <source>
        <dbReference type="SAM" id="Phobius"/>
    </source>
</evidence>
<evidence type="ECO:0000256" key="1">
    <source>
        <dbReference type="SAM" id="MobiDB-lite"/>
    </source>
</evidence>
<organism evidence="3 4">
    <name type="scientific">Apiospora kogelbergensis</name>
    <dbReference type="NCBI Taxonomy" id="1337665"/>
    <lineage>
        <taxon>Eukaryota</taxon>
        <taxon>Fungi</taxon>
        <taxon>Dikarya</taxon>
        <taxon>Ascomycota</taxon>
        <taxon>Pezizomycotina</taxon>
        <taxon>Sordariomycetes</taxon>
        <taxon>Xylariomycetidae</taxon>
        <taxon>Amphisphaeriales</taxon>
        <taxon>Apiosporaceae</taxon>
        <taxon>Apiospora</taxon>
    </lineage>
</organism>
<keyword evidence="2" id="KW-0472">Membrane</keyword>
<protein>
    <recommendedName>
        <fullName evidence="5">MARVEL domain-containing protein</fullName>
    </recommendedName>
</protein>
<feature type="transmembrane region" description="Helical" evidence="2">
    <location>
        <begin position="82"/>
        <end position="99"/>
    </location>
</feature>
<feature type="compositionally biased region" description="Basic and acidic residues" evidence="1">
    <location>
        <begin position="247"/>
        <end position="269"/>
    </location>
</feature>
<feature type="compositionally biased region" description="Polar residues" evidence="1">
    <location>
        <begin position="217"/>
        <end position="233"/>
    </location>
</feature>
<sequence>MGAKSGIALKSLQWFIRGIQFCCTALILSLFSYFLAALHNHNIAIPTWVRAVEGISGAGVLYTLFGLLLLCCLAGHPVTSSIAILLDLAFLGAFIYVAVANRHGASKCSGAPNTVFGQGASGNYPNSQKDGFTSLPTFGTACRMQTACLAVAIVAIIFFILSILVEVMLVRHRRKEARFGPSPANNYTSGYGRRGKFMGMFKRKNTAATHEDPNALPTHTTPNQVRQSYNTDATAIGHEPAGTGYPKHGEAGYPKHGEAGYSGVEHEGHTAYPETGVTGGNNSHLNPHTSPQYGTPQHNSNFSTGYAR</sequence>
<proteinExistence type="predicted"/>
<keyword evidence="2" id="KW-1133">Transmembrane helix</keyword>
<comment type="caution">
    <text evidence="3">The sequence shown here is derived from an EMBL/GenBank/DDBJ whole genome shotgun (WGS) entry which is preliminary data.</text>
</comment>
<evidence type="ECO:0000313" key="3">
    <source>
        <dbReference type="EMBL" id="KAK8100299.1"/>
    </source>
</evidence>
<keyword evidence="2" id="KW-0812">Transmembrane</keyword>